<dbReference type="InterPro" id="IPR021896">
    <property type="entry name" value="THAP9-like_HTH"/>
</dbReference>
<evidence type="ECO:0000256" key="7">
    <source>
        <dbReference type="SAM" id="MobiDB-lite"/>
    </source>
</evidence>
<dbReference type="AlphaFoldDB" id="A0A0K8SQ36"/>
<dbReference type="GO" id="GO:0003677">
    <property type="term" value="F:DNA binding"/>
    <property type="evidence" value="ECO:0007669"/>
    <property type="project" value="UniProtKB-UniRule"/>
</dbReference>
<dbReference type="InterPro" id="IPR038441">
    <property type="entry name" value="THAP_Znf_sf"/>
</dbReference>
<dbReference type="PANTHER" id="PTHR47696:SF1">
    <property type="entry name" value="THAP DOMAIN-CONTAINING PROTEIN 2"/>
    <property type="match status" value="1"/>
</dbReference>
<name>A0A0K8SQ36_LYGHE</name>
<dbReference type="Pfam" id="PF05485">
    <property type="entry name" value="THAP"/>
    <property type="match status" value="1"/>
</dbReference>
<dbReference type="Pfam" id="PF12017">
    <property type="entry name" value="Tnp_P_element"/>
    <property type="match status" value="1"/>
</dbReference>
<evidence type="ECO:0000256" key="6">
    <source>
        <dbReference type="SAM" id="Coils"/>
    </source>
</evidence>
<feature type="domain" description="THAP-type" evidence="8">
    <location>
        <begin position="1"/>
        <end position="81"/>
    </location>
</feature>
<keyword evidence="2 5" id="KW-0863">Zinc-finger</keyword>
<feature type="compositionally biased region" description="Basic and acidic residues" evidence="7">
    <location>
        <begin position="180"/>
        <end position="189"/>
    </location>
</feature>
<dbReference type="PROSITE" id="PS50950">
    <property type="entry name" value="ZF_THAP"/>
    <property type="match status" value="1"/>
</dbReference>
<accession>A0A0K8SQ36</accession>
<dbReference type="InterPro" id="IPR006612">
    <property type="entry name" value="THAP_Znf"/>
</dbReference>
<feature type="compositionally biased region" description="Polar residues" evidence="7">
    <location>
        <begin position="100"/>
        <end position="115"/>
    </location>
</feature>
<evidence type="ECO:0000256" key="3">
    <source>
        <dbReference type="ARBA" id="ARBA00022833"/>
    </source>
</evidence>
<dbReference type="SMART" id="SM00980">
    <property type="entry name" value="THAP"/>
    <property type="match status" value="1"/>
</dbReference>
<organism evidence="9">
    <name type="scientific">Lygus hesperus</name>
    <name type="common">Western plant bug</name>
    <dbReference type="NCBI Taxonomy" id="30085"/>
    <lineage>
        <taxon>Eukaryota</taxon>
        <taxon>Metazoa</taxon>
        <taxon>Ecdysozoa</taxon>
        <taxon>Arthropoda</taxon>
        <taxon>Hexapoda</taxon>
        <taxon>Insecta</taxon>
        <taxon>Pterygota</taxon>
        <taxon>Neoptera</taxon>
        <taxon>Paraneoptera</taxon>
        <taxon>Hemiptera</taxon>
        <taxon>Heteroptera</taxon>
        <taxon>Panheteroptera</taxon>
        <taxon>Cimicomorpha</taxon>
        <taxon>Miridae</taxon>
        <taxon>Mirini</taxon>
        <taxon>Lygus</taxon>
    </lineage>
</organism>
<dbReference type="GO" id="GO:0008270">
    <property type="term" value="F:zinc ion binding"/>
    <property type="evidence" value="ECO:0007669"/>
    <property type="project" value="UniProtKB-KW"/>
</dbReference>
<evidence type="ECO:0000256" key="2">
    <source>
        <dbReference type="ARBA" id="ARBA00022771"/>
    </source>
</evidence>
<sequence length="446" mass="50053">MGCCPAIGCKNRSGKKKPPGITFHRFPSDPVKRQLWIEALQRNGWKPNLTTCLCSAHFKEEEIDRTANLVRIRVGAVPSVFFPTLSSGRISRKERALESPATTPSAGIRANTATGKLQEGWKKEKLSLNIGRKNDKRKFRGAHSGDSSTSSHNYGLCKSPSRSQSNRILENGGMTSNSEPSRESDKAEICKLSTDSSSEQVLDGIDKLGTKRKSTINNKCSVPLTSKTETCQSFDSTVQNESHLEKTLKTQLQRKEERIRALKKKIRQLQQTSRRMTRRLSNLKDLVDNMKIKLRSQETHSSLDGFPGASWFLVKRQMIKMEGGKLQRIYNEKLKDFTLTLNFMSPSAYDYVRRVFGDCLPHRKTISKWILKNRKQAMKDSMMGEQLSLEEPGTLTEQCVLGDDGLVGAPGYVEVVRTDPEVVSADVQGIRLGEEDENAEKTLISL</sequence>
<evidence type="ECO:0000256" key="4">
    <source>
        <dbReference type="ARBA" id="ARBA00023125"/>
    </source>
</evidence>
<dbReference type="EMBL" id="GBRD01010431">
    <property type="protein sequence ID" value="JAG55393.1"/>
    <property type="molecule type" value="Transcribed_RNA"/>
</dbReference>
<dbReference type="SUPFAM" id="SSF57716">
    <property type="entry name" value="Glucocorticoid receptor-like (DNA-binding domain)"/>
    <property type="match status" value="1"/>
</dbReference>
<evidence type="ECO:0000256" key="1">
    <source>
        <dbReference type="ARBA" id="ARBA00022723"/>
    </source>
</evidence>
<feature type="region of interest" description="Disordered" evidence="7">
    <location>
        <begin position="132"/>
        <end position="193"/>
    </location>
</feature>
<dbReference type="PANTHER" id="PTHR47696">
    <property type="entry name" value="THAP DOMAIN-CONTAINING PROTEIN 2"/>
    <property type="match status" value="1"/>
</dbReference>
<dbReference type="InterPro" id="IPR026521">
    <property type="entry name" value="THAP2"/>
</dbReference>
<dbReference type="SMART" id="SM00692">
    <property type="entry name" value="DM3"/>
    <property type="match status" value="1"/>
</dbReference>
<proteinExistence type="predicted"/>
<protein>
    <recommendedName>
        <fullName evidence="8">THAP-type domain-containing protein</fullName>
    </recommendedName>
</protein>
<evidence type="ECO:0000256" key="5">
    <source>
        <dbReference type="PROSITE-ProRule" id="PRU00309"/>
    </source>
</evidence>
<evidence type="ECO:0000259" key="8">
    <source>
        <dbReference type="PROSITE" id="PS50950"/>
    </source>
</evidence>
<dbReference type="Gene3D" id="6.20.210.20">
    <property type="entry name" value="THAP domain"/>
    <property type="match status" value="1"/>
</dbReference>
<keyword evidence="1" id="KW-0479">Metal-binding</keyword>
<keyword evidence="6" id="KW-0175">Coiled coil</keyword>
<feature type="region of interest" description="Disordered" evidence="7">
    <location>
        <begin position="92"/>
        <end position="116"/>
    </location>
</feature>
<reference evidence="9" key="1">
    <citation type="submission" date="2014-09" db="EMBL/GenBank/DDBJ databases">
        <authorList>
            <person name="Magalhaes I.L.F."/>
            <person name="Oliveira U."/>
            <person name="Santos F.R."/>
            <person name="Vidigal T.H.D.A."/>
            <person name="Brescovit A.D."/>
            <person name="Santos A.J."/>
        </authorList>
    </citation>
    <scope>NUCLEOTIDE SEQUENCE</scope>
</reference>
<evidence type="ECO:0000313" key="9">
    <source>
        <dbReference type="EMBL" id="JAG55393.1"/>
    </source>
</evidence>
<feature type="compositionally biased region" description="Polar residues" evidence="7">
    <location>
        <begin position="160"/>
        <end position="179"/>
    </location>
</feature>
<keyword evidence="3" id="KW-0862">Zinc</keyword>
<feature type="coiled-coil region" evidence="6">
    <location>
        <begin position="245"/>
        <end position="286"/>
    </location>
</feature>
<keyword evidence="4 5" id="KW-0238">DNA-binding</keyword>